<reference evidence="1" key="1">
    <citation type="submission" date="2022-12" db="EMBL/GenBank/DDBJ databases">
        <authorList>
            <person name="Ely B."/>
        </authorList>
    </citation>
    <scope>NUCLEOTIDE SEQUENCE</scope>
</reference>
<dbReference type="EMBL" id="OQ137559">
    <property type="protein sequence ID" value="WCA46197.1"/>
    <property type="molecule type" value="Genomic_DNA"/>
</dbReference>
<evidence type="ECO:0000313" key="1">
    <source>
        <dbReference type="EMBL" id="WCA46197.1"/>
    </source>
</evidence>
<organism evidence="1 2">
    <name type="scientific">Caulobacter phage DCM</name>
    <dbReference type="NCBI Taxonomy" id="3020391"/>
    <lineage>
        <taxon>Viruses</taxon>
        <taxon>Duplodnaviria</taxon>
        <taxon>Heunggongvirae</taxon>
        <taxon>Uroviricota</taxon>
        <taxon>Caudoviricetes</taxon>
        <taxon>Autographivirales</taxon>
        <taxon>Autonotataviridae</taxon>
        <taxon>Dcimvirus</taxon>
        <taxon>Dcimvirus DCM</taxon>
    </lineage>
</organism>
<proteinExistence type="predicted"/>
<gene>
    <name evidence="1" type="primary">DCM_gp002</name>
</gene>
<evidence type="ECO:0000313" key="2">
    <source>
        <dbReference type="Proteomes" id="UP001219750"/>
    </source>
</evidence>
<accession>A0AAE9WWI7</accession>
<sequence>MPNTKQAAPKTEAKHGYEHFMAGSAAALDNAILSISKRSVSLDQDTHLAAVGCIGRSLPHGEGGHLDAERARRLIEAMSAGQSRNRVVAWFTHFSNIRITSTKDAETKAISYKARLVPREVKGPDGKTMIPNPDYKTGVSLEAAFKTPFWVLNEEAQVEPKSFDTLALARMLNNVVKAYAKAREEDRVVLTAVEVKLLESLEKTAKVQTGRADQMAKRAGAAVMKAAGEQHVDPLTVIDKIAATA</sequence>
<protein>
    <submittedName>
        <fullName evidence="1">Uncharacterized protein</fullName>
    </submittedName>
</protein>
<reference evidence="1" key="2">
    <citation type="journal article" date="2024" name="Viruses">
        <title>New Genera and Species of Caulobacter and Brevundimonas Bacteriophages Provide Insights into Phage Genome Evolution.</title>
        <authorList>
            <person name="Ely B."/>
            <person name="Hils M."/>
            <person name="Clarke A."/>
            <person name="Albert M."/>
            <person name="Holness N."/>
            <person name="Lenski J."/>
            <person name="Mohammadi T."/>
        </authorList>
    </citation>
    <scope>NUCLEOTIDE SEQUENCE</scope>
</reference>
<dbReference type="Proteomes" id="UP001219750">
    <property type="component" value="Segment"/>
</dbReference>
<keyword evidence="2" id="KW-1185">Reference proteome</keyword>
<name>A0AAE9WWI7_9CAUD</name>